<comment type="subunit">
    <text evidence="1">Component of the NuA4 histone acetyltransferase complex.</text>
</comment>
<dbReference type="SMART" id="SM00298">
    <property type="entry name" value="CHROMO"/>
    <property type="match status" value="1"/>
</dbReference>
<dbReference type="InterPro" id="IPR016197">
    <property type="entry name" value="Chromo-like_dom_sf"/>
</dbReference>
<dbReference type="InterPro" id="IPR023780">
    <property type="entry name" value="Chromo_domain"/>
</dbReference>
<evidence type="ECO:0000256" key="1">
    <source>
        <dbReference type="ARBA" id="ARBA00011353"/>
    </source>
</evidence>
<dbReference type="SUPFAM" id="SSF54160">
    <property type="entry name" value="Chromo domain-like"/>
    <property type="match status" value="1"/>
</dbReference>
<accession>A0A1Y6M1W0</accession>
<dbReference type="Pfam" id="PF00385">
    <property type="entry name" value="Chromo"/>
    <property type="match status" value="1"/>
</dbReference>
<evidence type="ECO:0000313" key="3">
    <source>
        <dbReference type="EMBL" id="SMY30635.1"/>
    </source>
</evidence>
<dbReference type="Gene3D" id="2.40.50.40">
    <property type="match status" value="1"/>
</dbReference>
<dbReference type="Proteomes" id="UP000215453">
    <property type="component" value="Chromosome 21"/>
</dbReference>
<name>A0A1Y6M1W0_ZYMTR</name>
<dbReference type="GO" id="GO:0006338">
    <property type="term" value="P:chromatin remodeling"/>
    <property type="evidence" value="ECO:0007669"/>
    <property type="project" value="UniProtKB-ARBA"/>
</dbReference>
<reference evidence="3 4" key="1">
    <citation type="submission" date="2016-10" db="EMBL/GenBank/DDBJ databases">
        <authorList>
            <person name="Varghese N."/>
        </authorList>
    </citation>
    <scope>NUCLEOTIDE SEQUENCE [LARGE SCALE GENOMIC DNA]</scope>
</reference>
<dbReference type="EMBL" id="LT882696">
    <property type="protein sequence ID" value="SMY30635.1"/>
    <property type="molecule type" value="Genomic_DNA"/>
</dbReference>
<sequence length="141" mass="16256">MLGILEHRQKTQYLVKWQDLGPSYNEWNDASELTECKDLVDRFEDVKDIRSHERQKKPTTKAILLKTYAPLERPGLKLKNPKSNTTVELPPVEDTAVNKVSEQLLEQLTSSSNFKAFSNEVNKYKPLTVEPPQLMPMQNSK</sequence>
<dbReference type="PROSITE" id="PS50013">
    <property type="entry name" value="CHROMO_2"/>
    <property type="match status" value="1"/>
</dbReference>
<dbReference type="CDD" id="cd00024">
    <property type="entry name" value="CD_CSD"/>
    <property type="match status" value="1"/>
</dbReference>
<dbReference type="AlphaFoldDB" id="A0A1Y6M1W0"/>
<proteinExistence type="predicted"/>
<evidence type="ECO:0000313" key="4">
    <source>
        <dbReference type="Proteomes" id="UP000215453"/>
    </source>
</evidence>
<gene>
    <name evidence="3" type="ORF">ZT1A5_G12090</name>
</gene>
<evidence type="ECO:0000259" key="2">
    <source>
        <dbReference type="PROSITE" id="PS50013"/>
    </source>
</evidence>
<feature type="domain" description="Chromo" evidence="2">
    <location>
        <begin position="1"/>
        <end position="55"/>
    </location>
</feature>
<organism evidence="3 4">
    <name type="scientific">Zymoseptoria tritici ST99CH_1A5</name>
    <dbReference type="NCBI Taxonomy" id="1276529"/>
    <lineage>
        <taxon>Eukaryota</taxon>
        <taxon>Fungi</taxon>
        <taxon>Dikarya</taxon>
        <taxon>Ascomycota</taxon>
        <taxon>Pezizomycotina</taxon>
        <taxon>Dothideomycetes</taxon>
        <taxon>Dothideomycetidae</taxon>
        <taxon>Mycosphaerellales</taxon>
        <taxon>Mycosphaerellaceae</taxon>
        <taxon>Zymoseptoria</taxon>
    </lineage>
</organism>
<protein>
    <recommendedName>
        <fullName evidence="2">Chromo domain-containing protein</fullName>
    </recommendedName>
</protein>
<dbReference type="InterPro" id="IPR000953">
    <property type="entry name" value="Chromo/chromo_shadow_dom"/>
</dbReference>